<keyword evidence="2" id="KW-0479">Metal-binding</keyword>
<dbReference type="PANTHER" id="PTHR43177">
    <property type="entry name" value="PROTEIN NRFC"/>
    <property type="match status" value="1"/>
</dbReference>
<keyword evidence="1" id="KW-0004">4Fe-4S</keyword>
<keyword evidence="4" id="KW-0411">Iron-sulfur</keyword>
<dbReference type="Proteomes" id="UP000049855">
    <property type="component" value="Unassembled WGS sequence"/>
</dbReference>
<evidence type="ECO:0000313" key="7">
    <source>
        <dbReference type="Proteomes" id="UP000049855"/>
    </source>
</evidence>
<dbReference type="PROSITE" id="PS00198">
    <property type="entry name" value="4FE4S_FER_1"/>
    <property type="match status" value="1"/>
</dbReference>
<dbReference type="Gene3D" id="3.30.70.20">
    <property type="match status" value="2"/>
</dbReference>
<dbReference type="Pfam" id="PF12797">
    <property type="entry name" value="Fer4_2"/>
    <property type="match status" value="1"/>
</dbReference>
<keyword evidence="3" id="KW-0408">Iron</keyword>
<dbReference type="InterPro" id="IPR017900">
    <property type="entry name" value="4Fe4S_Fe_S_CS"/>
</dbReference>
<dbReference type="AlphaFoldDB" id="A0A0U1KUT5"/>
<dbReference type="CDD" id="cd10551">
    <property type="entry name" value="PsrB"/>
    <property type="match status" value="1"/>
</dbReference>
<dbReference type="RefSeq" id="WP_021169605.1">
    <property type="nucleotide sequence ID" value="NZ_CTRP01000003.1"/>
</dbReference>
<evidence type="ECO:0000256" key="1">
    <source>
        <dbReference type="ARBA" id="ARBA00022485"/>
    </source>
</evidence>
<evidence type="ECO:0000256" key="4">
    <source>
        <dbReference type="ARBA" id="ARBA00023014"/>
    </source>
</evidence>
<feature type="domain" description="4Fe-4S ferredoxin-type" evidence="5">
    <location>
        <begin position="3"/>
        <end position="33"/>
    </location>
</feature>
<dbReference type="PANTHER" id="PTHR43177:SF3">
    <property type="entry name" value="PROTEIN NRFC HOMOLOG"/>
    <property type="match status" value="1"/>
</dbReference>
<name>A0A0U1KUT5_9FIRM</name>
<dbReference type="InterPro" id="IPR050954">
    <property type="entry name" value="ET_IronSulfur_Cluster-Binding"/>
</dbReference>
<sequence length="180" mass="20145">MRWGMLIDLRKCVGCYACTVACQNENELPFDMQYCKVSKVGPIGEYPNLTAYNIPIGCMHCQDAPCVDGCPTGASYHREDGIVAIDPDKCVGCQFCMVVCPYGVRQMNKETGVVEKCKMCFTRLEEGMVTRCVETCQLQARHVGDLDDPDSEIVKLIRKNNAQPLYPHLGTKPSIYYIMP</sequence>
<protein>
    <submittedName>
        <fullName evidence="6">Polysulfide reductase, subunit B</fullName>
    </submittedName>
</protein>
<dbReference type="EMBL" id="CTRP01000003">
    <property type="protein sequence ID" value="CQR70889.1"/>
    <property type="molecule type" value="Genomic_DNA"/>
</dbReference>
<proteinExistence type="predicted"/>
<evidence type="ECO:0000259" key="5">
    <source>
        <dbReference type="PROSITE" id="PS51379"/>
    </source>
</evidence>
<evidence type="ECO:0000256" key="3">
    <source>
        <dbReference type="ARBA" id="ARBA00023004"/>
    </source>
</evidence>
<dbReference type="SUPFAM" id="SSF54862">
    <property type="entry name" value="4Fe-4S ferredoxins"/>
    <property type="match status" value="1"/>
</dbReference>
<evidence type="ECO:0000256" key="2">
    <source>
        <dbReference type="ARBA" id="ARBA00022723"/>
    </source>
</evidence>
<dbReference type="PROSITE" id="PS51379">
    <property type="entry name" value="4FE4S_FER_2"/>
    <property type="match status" value="2"/>
</dbReference>
<evidence type="ECO:0000313" key="6">
    <source>
        <dbReference type="EMBL" id="CQR70889.1"/>
    </source>
</evidence>
<dbReference type="GO" id="GO:0046872">
    <property type="term" value="F:metal ion binding"/>
    <property type="evidence" value="ECO:0007669"/>
    <property type="project" value="UniProtKB-KW"/>
</dbReference>
<reference evidence="7" key="1">
    <citation type="submission" date="2015-03" db="EMBL/GenBank/DDBJ databases">
        <authorList>
            <person name="Nijsse Bart"/>
        </authorList>
    </citation>
    <scope>NUCLEOTIDE SEQUENCE [LARGE SCALE GENOMIC DNA]</scope>
</reference>
<feature type="domain" description="4Fe-4S ferredoxin-type" evidence="5">
    <location>
        <begin position="81"/>
        <end position="110"/>
    </location>
</feature>
<gene>
    <name evidence="6" type="ORF">SpAn4DRAFT_1867</name>
</gene>
<dbReference type="Pfam" id="PF13247">
    <property type="entry name" value="Fer4_11"/>
    <property type="match status" value="1"/>
</dbReference>
<dbReference type="GO" id="GO:0051539">
    <property type="term" value="F:4 iron, 4 sulfur cluster binding"/>
    <property type="evidence" value="ECO:0007669"/>
    <property type="project" value="UniProtKB-KW"/>
</dbReference>
<dbReference type="InterPro" id="IPR017896">
    <property type="entry name" value="4Fe4S_Fe-S-bd"/>
</dbReference>
<accession>A0A0U1KUT5</accession>
<organism evidence="6 7">
    <name type="scientific">Sporomusa ovata</name>
    <dbReference type="NCBI Taxonomy" id="2378"/>
    <lineage>
        <taxon>Bacteria</taxon>
        <taxon>Bacillati</taxon>
        <taxon>Bacillota</taxon>
        <taxon>Negativicutes</taxon>
        <taxon>Selenomonadales</taxon>
        <taxon>Sporomusaceae</taxon>
        <taxon>Sporomusa</taxon>
    </lineage>
</organism>
<keyword evidence="7" id="KW-1185">Reference proteome</keyword>